<evidence type="ECO:0000256" key="1">
    <source>
        <dbReference type="ARBA" id="ARBA00023239"/>
    </source>
</evidence>
<dbReference type="InterPro" id="IPR013024">
    <property type="entry name" value="GGCT-like"/>
</dbReference>
<dbReference type="PANTHER" id="PTHR12935:SF0">
    <property type="entry name" value="GAMMA-GLUTAMYLCYCLOTRANSFERASE"/>
    <property type="match status" value="1"/>
</dbReference>
<dbReference type="Pfam" id="PF13772">
    <property type="entry name" value="AIG2_2"/>
    <property type="match status" value="1"/>
</dbReference>
<keyword evidence="4" id="KW-1185">Reference proteome</keyword>
<gene>
    <name evidence="3" type="ORF">GCM10025772_09210</name>
</gene>
<dbReference type="Proteomes" id="UP001501600">
    <property type="component" value="Unassembled WGS sequence"/>
</dbReference>
<evidence type="ECO:0008006" key="5">
    <source>
        <dbReference type="Google" id="ProtNLM"/>
    </source>
</evidence>
<protein>
    <recommendedName>
        <fullName evidence="5">Gamma-glutamylcyclotransferase</fullName>
    </recommendedName>
</protein>
<reference evidence="4" key="1">
    <citation type="journal article" date="2019" name="Int. J. Syst. Evol. Microbiol.">
        <title>The Global Catalogue of Microorganisms (GCM) 10K type strain sequencing project: providing services to taxonomists for standard genome sequencing and annotation.</title>
        <authorList>
            <consortium name="The Broad Institute Genomics Platform"/>
            <consortium name="The Broad Institute Genome Sequencing Center for Infectious Disease"/>
            <person name="Wu L."/>
            <person name="Ma J."/>
        </authorList>
    </citation>
    <scope>NUCLEOTIDE SEQUENCE [LARGE SCALE GENOMIC DNA]</scope>
    <source>
        <strain evidence="4">JCM 18720</strain>
    </source>
</reference>
<keyword evidence="1" id="KW-0456">Lyase</keyword>
<feature type="compositionally biased region" description="Basic and acidic residues" evidence="2">
    <location>
        <begin position="150"/>
        <end position="162"/>
    </location>
</feature>
<dbReference type="InterPro" id="IPR017939">
    <property type="entry name" value="G-Glutamylcylcotransferase"/>
</dbReference>
<evidence type="ECO:0000256" key="2">
    <source>
        <dbReference type="SAM" id="MobiDB-lite"/>
    </source>
</evidence>
<proteinExistence type="predicted"/>
<evidence type="ECO:0000313" key="4">
    <source>
        <dbReference type="Proteomes" id="UP001501600"/>
    </source>
</evidence>
<organism evidence="3 4">
    <name type="scientific">Ferrimonas gelatinilytica</name>
    <dbReference type="NCBI Taxonomy" id="1255257"/>
    <lineage>
        <taxon>Bacteria</taxon>
        <taxon>Pseudomonadati</taxon>
        <taxon>Pseudomonadota</taxon>
        <taxon>Gammaproteobacteria</taxon>
        <taxon>Alteromonadales</taxon>
        <taxon>Ferrimonadaceae</taxon>
        <taxon>Ferrimonas</taxon>
    </lineage>
</organism>
<accession>A0ABP9RXG2</accession>
<dbReference type="InterPro" id="IPR036568">
    <property type="entry name" value="GGCT-like_sf"/>
</dbReference>
<dbReference type="EMBL" id="BAABLF010000005">
    <property type="protein sequence ID" value="GAA5188679.1"/>
    <property type="molecule type" value="Genomic_DNA"/>
</dbReference>
<dbReference type="CDD" id="cd06661">
    <property type="entry name" value="GGCT_like"/>
    <property type="match status" value="1"/>
</dbReference>
<dbReference type="SUPFAM" id="SSF110857">
    <property type="entry name" value="Gamma-glutamyl cyclotransferase-like"/>
    <property type="match status" value="1"/>
</dbReference>
<dbReference type="PANTHER" id="PTHR12935">
    <property type="entry name" value="GAMMA-GLUTAMYLCYCLOTRANSFERASE"/>
    <property type="match status" value="1"/>
</dbReference>
<comment type="caution">
    <text evidence="3">The sequence shown here is derived from an EMBL/GenBank/DDBJ whole genome shotgun (WGS) entry which is preliminary data.</text>
</comment>
<name>A0ABP9RXG2_9GAMM</name>
<dbReference type="RefSeq" id="WP_345315868.1">
    <property type="nucleotide sequence ID" value="NZ_BAABLF010000005.1"/>
</dbReference>
<dbReference type="Gene3D" id="3.10.490.10">
    <property type="entry name" value="Gamma-glutamyl cyclotransferase-like"/>
    <property type="match status" value="1"/>
</dbReference>
<feature type="region of interest" description="Disordered" evidence="2">
    <location>
        <begin position="141"/>
        <end position="162"/>
    </location>
</feature>
<sequence>MYYYAYGSNMSSRRLAARVAGARRLGALALAGYQLRFHKVGQDGSGKCDAFYTGDPRHRLWGALYWIDDLAKATLDRIEGVGQGYCHRSLLLPGEGAPTAFLYVATRHDFSLQPFDWYQAHVLQGARELGLPLSYQAQIAQTPSVEDPDAERRDRQQAIHRA</sequence>
<evidence type="ECO:0000313" key="3">
    <source>
        <dbReference type="EMBL" id="GAA5188679.1"/>
    </source>
</evidence>